<name>A0ABU0L7W5_XANAG</name>
<protein>
    <submittedName>
        <fullName evidence="13">Cytochrome d ubiquinol oxidase subunit II</fullName>
        <ecNumber evidence="13">1.10.3.-</ecNumber>
    </submittedName>
</protein>
<keyword evidence="14" id="KW-1185">Reference proteome</keyword>
<comment type="subcellular location">
    <subcellularLocation>
        <location evidence="1">Cell membrane</location>
        <topology evidence="1">Multi-pass membrane protein</topology>
    </subcellularLocation>
</comment>
<feature type="transmembrane region" description="Helical" evidence="12">
    <location>
        <begin position="296"/>
        <end position="322"/>
    </location>
</feature>
<dbReference type="Pfam" id="PF02322">
    <property type="entry name" value="Cyt_bd_oxida_II"/>
    <property type="match status" value="1"/>
</dbReference>
<keyword evidence="8" id="KW-0249">Electron transport</keyword>
<dbReference type="NCBIfam" id="TIGR00203">
    <property type="entry name" value="cydB"/>
    <property type="match status" value="1"/>
</dbReference>
<keyword evidence="3" id="KW-0813">Transport</keyword>
<dbReference type="EMBL" id="JAUSVY010000001">
    <property type="protein sequence ID" value="MDQ0503243.1"/>
    <property type="molecule type" value="Genomic_DNA"/>
</dbReference>
<keyword evidence="6 12" id="KW-0812">Transmembrane</keyword>
<reference evidence="13 14" key="1">
    <citation type="submission" date="2023-07" db="EMBL/GenBank/DDBJ databases">
        <title>Genomic Encyclopedia of Type Strains, Phase IV (KMG-IV): sequencing the most valuable type-strain genomes for metagenomic binning, comparative biology and taxonomic classification.</title>
        <authorList>
            <person name="Goeker M."/>
        </authorList>
    </citation>
    <scope>NUCLEOTIDE SEQUENCE [LARGE SCALE GENOMIC DNA]</scope>
    <source>
        <strain evidence="13 14">DSM 3770</strain>
    </source>
</reference>
<evidence type="ECO:0000256" key="11">
    <source>
        <dbReference type="ARBA" id="ARBA00023136"/>
    </source>
</evidence>
<evidence type="ECO:0000256" key="7">
    <source>
        <dbReference type="ARBA" id="ARBA00022723"/>
    </source>
</evidence>
<accession>A0ABU0L7W5</accession>
<evidence type="ECO:0000256" key="4">
    <source>
        <dbReference type="ARBA" id="ARBA00022475"/>
    </source>
</evidence>
<feature type="transmembrane region" description="Helical" evidence="12">
    <location>
        <begin position="268"/>
        <end position="289"/>
    </location>
</feature>
<dbReference type="PANTHER" id="PTHR43141">
    <property type="entry name" value="CYTOCHROME BD2 SUBUNIT II"/>
    <property type="match status" value="1"/>
</dbReference>
<feature type="transmembrane region" description="Helical" evidence="12">
    <location>
        <begin position="167"/>
        <end position="187"/>
    </location>
</feature>
<evidence type="ECO:0000256" key="1">
    <source>
        <dbReference type="ARBA" id="ARBA00004651"/>
    </source>
</evidence>
<evidence type="ECO:0000256" key="2">
    <source>
        <dbReference type="ARBA" id="ARBA00007543"/>
    </source>
</evidence>
<evidence type="ECO:0000256" key="3">
    <source>
        <dbReference type="ARBA" id="ARBA00022448"/>
    </source>
</evidence>
<dbReference type="EC" id="1.10.3.-" evidence="13"/>
<feature type="transmembrane region" description="Helical" evidence="12">
    <location>
        <begin position="342"/>
        <end position="364"/>
    </location>
</feature>
<dbReference type="RefSeq" id="WP_237346120.1">
    <property type="nucleotide sequence ID" value="NZ_JABWGX010000015.1"/>
</dbReference>
<evidence type="ECO:0000313" key="13">
    <source>
        <dbReference type="EMBL" id="MDQ0503243.1"/>
    </source>
</evidence>
<keyword evidence="5" id="KW-0349">Heme</keyword>
<comment type="caution">
    <text evidence="13">The sequence shown here is derived from an EMBL/GenBank/DDBJ whole genome shotgun (WGS) entry which is preliminary data.</text>
</comment>
<comment type="similarity">
    <text evidence="2">Belongs to the cytochrome ubiquinol oxidase subunit 2 family.</text>
</comment>
<proteinExistence type="inferred from homology"/>
<organism evidence="13 14">
    <name type="scientific">Xanthobacter agilis</name>
    <dbReference type="NCBI Taxonomy" id="47492"/>
    <lineage>
        <taxon>Bacteria</taxon>
        <taxon>Pseudomonadati</taxon>
        <taxon>Pseudomonadota</taxon>
        <taxon>Alphaproteobacteria</taxon>
        <taxon>Hyphomicrobiales</taxon>
        <taxon>Xanthobacteraceae</taxon>
        <taxon>Xanthobacter</taxon>
    </lineage>
</organism>
<feature type="transmembrane region" description="Helical" evidence="12">
    <location>
        <begin position="65"/>
        <end position="83"/>
    </location>
</feature>
<evidence type="ECO:0000256" key="5">
    <source>
        <dbReference type="ARBA" id="ARBA00022617"/>
    </source>
</evidence>
<keyword evidence="10" id="KW-0408">Iron</keyword>
<feature type="transmembrane region" description="Helical" evidence="12">
    <location>
        <begin position="128"/>
        <end position="147"/>
    </location>
</feature>
<dbReference type="PIRSF" id="PIRSF000267">
    <property type="entry name" value="Cyt_oxidse_sub2"/>
    <property type="match status" value="1"/>
</dbReference>
<keyword evidence="4" id="KW-1003">Cell membrane</keyword>
<feature type="transmembrane region" description="Helical" evidence="12">
    <location>
        <begin position="208"/>
        <end position="227"/>
    </location>
</feature>
<evidence type="ECO:0000313" key="14">
    <source>
        <dbReference type="Proteomes" id="UP001241747"/>
    </source>
</evidence>
<keyword evidence="11 12" id="KW-0472">Membrane</keyword>
<dbReference type="InterPro" id="IPR003317">
    <property type="entry name" value="Cyt-d_oxidase_su2"/>
</dbReference>
<dbReference type="Proteomes" id="UP001241747">
    <property type="component" value="Unassembled WGS sequence"/>
</dbReference>
<evidence type="ECO:0000256" key="8">
    <source>
        <dbReference type="ARBA" id="ARBA00022982"/>
    </source>
</evidence>
<feature type="transmembrane region" description="Helical" evidence="12">
    <location>
        <begin position="14"/>
        <end position="44"/>
    </location>
</feature>
<keyword evidence="7" id="KW-0479">Metal-binding</keyword>
<keyword evidence="9 12" id="KW-1133">Transmembrane helix</keyword>
<sequence>MEGFAFEAYAALKVIWWVLLGVLLTGIGAMVGMDMGVGTILRYVGRTDAERRVALNIIGPHWDGNQVWFILGGGAIFAAWPLVYATAFSGFYIVMLVLLWSMIVRPLGFEYRSKMPSDRWRAAWDATLFISGFVPMLVFGAAVGNVLQGVPFHFDWRLTSYYTGSFISLFNPFAILCGLMSVALAVYMGGSCLASGAADPVSARARKAAITSGIAALVIFTIAGVWFSGMSGYQLISGPSPDAAQTPLHQQVAYVSGGALANYFQHPVLWVFPALLYVSAILGVLAHAAHRPLVGWWLGVVAWIGVMGTVGAAMFPFLMPSISNPSHSLSIWNSGSSLRTLSWMLGFTLIFMPLIVWYTSWAFWVMRGKIDPKQVEASDHAL</sequence>
<evidence type="ECO:0000256" key="9">
    <source>
        <dbReference type="ARBA" id="ARBA00022989"/>
    </source>
</evidence>
<dbReference type="PANTHER" id="PTHR43141:SF5">
    <property type="entry name" value="CYTOCHROME BD-I UBIQUINOL OXIDASE SUBUNIT 2"/>
    <property type="match status" value="1"/>
</dbReference>
<dbReference type="GO" id="GO:0016491">
    <property type="term" value="F:oxidoreductase activity"/>
    <property type="evidence" value="ECO:0007669"/>
    <property type="project" value="UniProtKB-KW"/>
</dbReference>
<evidence type="ECO:0000256" key="12">
    <source>
        <dbReference type="SAM" id="Phobius"/>
    </source>
</evidence>
<keyword evidence="13" id="KW-0560">Oxidoreductase</keyword>
<gene>
    <name evidence="13" type="ORF">QOZ94_000013</name>
</gene>
<evidence type="ECO:0000256" key="6">
    <source>
        <dbReference type="ARBA" id="ARBA00022692"/>
    </source>
</evidence>
<feature type="transmembrane region" description="Helical" evidence="12">
    <location>
        <begin position="89"/>
        <end position="107"/>
    </location>
</feature>
<evidence type="ECO:0000256" key="10">
    <source>
        <dbReference type="ARBA" id="ARBA00023004"/>
    </source>
</evidence>